<gene>
    <name evidence="3" type="ORF">NCTC12475_01712</name>
</gene>
<keyword evidence="2" id="KW-0012">Acyltransferase</keyword>
<evidence type="ECO:0000256" key="2">
    <source>
        <dbReference type="ARBA" id="ARBA00023315"/>
    </source>
</evidence>
<keyword evidence="4" id="KW-1185">Reference proteome</keyword>
<dbReference type="SUPFAM" id="SSF55729">
    <property type="entry name" value="Acyl-CoA N-acyltransferases (Nat)"/>
    <property type="match status" value="1"/>
</dbReference>
<keyword evidence="1 3" id="KW-0808">Transferase</keyword>
<dbReference type="EMBL" id="UFVD01000001">
    <property type="protein sequence ID" value="SUX11484.1"/>
    <property type="molecule type" value="Genomic_DNA"/>
</dbReference>
<dbReference type="OrthoDB" id="5319888at2"/>
<evidence type="ECO:0000313" key="4">
    <source>
        <dbReference type="Proteomes" id="UP000254920"/>
    </source>
</evidence>
<evidence type="ECO:0000313" key="3">
    <source>
        <dbReference type="EMBL" id="SUX11484.1"/>
    </source>
</evidence>
<sequence>MVRSAKISDALVAIDLIDLALENISSVLTGEENKEKAKSVLREFFVSKQNLYSFENVFVYEINGLVVGAMCVYDSNLRDKLLEPIISRLKMINKNHKIDKECFENEYYIDTIAVNEKFRKRGIATKMFEHAFLEAKKLDIKKCSLVVDILKPKTKSFYESLGFYQNCVVDIAGGRYFHMLKDIK</sequence>
<dbReference type="InterPro" id="IPR000182">
    <property type="entry name" value="GNAT_dom"/>
</dbReference>
<accession>A0A381DL94</accession>
<evidence type="ECO:0000256" key="1">
    <source>
        <dbReference type="ARBA" id="ARBA00022679"/>
    </source>
</evidence>
<dbReference type="InterPro" id="IPR051556">
    <property type="entry name" value="N-term/lysine_N-AcTrnsfr"/>
</dbReference>
<dbReference type="PANTHER" id="PTHR42919">
    <property type="entry name" value="N-ALPHA-ACETYLTRANSFERASE"/>
    <property type="match status" value="1"/>
</dbReference>
<proteinExistence type="predicted"/>
<dbReference type="GO" id="GO:0016747">
    <property type="term" value="F:acyltransferase activity, transferring groups other than amino-acyl groups"/>
    <property type="evidence" value="ECO:0007669"/>
    <property type="project" value="InterPro"/>
</dbReference>
<protein>
    <submittedName>
        <fullName evidence="3">Acetyltransferase</fullName>
    </submittedName>
</protein>
<dbReference type="PANTHER" id="PTHR42919:SF8">
    <property type="entry name" value="N-ALPHA-ACETYLTRANSFERASE 50"/>
    <property type="match status" value="1"/>
</dbReference>
<dbReference type="STRING" id="32024.GCA_000788295_00758"/>
<dbReference type="Pfam" id="PF00583">
    <property type="entry name" value="Acetyltransf_1"/>
    <property type="match status" value="1"/>
</dbReference>
<dbReference type="Proteomes" id="UP000254920">
    <property type="component" value="Unassembled WGS sequence"/>
</dbReference>
<name>A0A381DL94_9BACT</name>
<reference evidence="3 4" key="1">
    <citation type="submission" date="2018-06" db="EMBL/GenBank/DDBJ databases">
        <authorList>
            <consortium name="Pathogen Informatics"/>
            <person name="Doyle S."/>
        </authorList>
    </citation>
    <scope>NUCLEOTIDE SEQUENCE [LARGE SCALE GENOMIC DNA]</scope>
    <source>
        <strain evidence="3 4">NCTC12475</strain>
    </source>
</reference>
<dbReference type="RefSeq" id="WP_089182208.1">
    <property type="nucleotide sequence ID" value="NZ_CP043427.1"/>
</dbReference>
<dbReference type="CDD" id="cd04301">
    <property type="entry name" value="NAT_SF"/>
    <property type="match status" value="1"/>
</dbReference>
<dbReference type="Gene3D" id="3.40.630.30">
    <property type="match status" value="1"/>
</dbReference>
<organism evidence="3 4">
    <name type="scientific">Campylobacter sputorum subsp. sputorum</name>
    <dbReference type="NCBI Taxonomy" id="32024"/>
    <lineage>
        <taxon>Bacteria</taxon>
        <taxon>Pseudomonadati</taxon>
        <taxon>Campylobacterota</taxon>
        <taxon>Epsilonproteobacteria</taxon>
        <taxon>Campylobacterales</taxon>
        <taxon>Campylobacteraceae</taxon>
        <taxon>Campylobacter</taxon>
    </lineage>
</organism>
<dbReference type="InterPro" id="IPR016181">
    <property type="entry name" value="Acyl_CoA_acyltransferase"/>
</dbReference>
<dbReference type="AlphaFoldDB" id="A0A381DL94"/>
<dbReference type="GeneID" id="93090350"/>
<dbReference type="PROSITE" id="PS51186">
    <property type="entry name" value="GNAT"/>
    <property type="match status" value="1"/>
</dbReference>